<feature type="compositionally biased region" description="Polar residues" evidence="2">
    <location>
        <begin position="786"/>
        <end position="817"/>
    </location>
</feature>
<dbReference type="InterPro" id="IPR046207">
    <property type="entry name" value="DUF6240"/>
</dbReference>
<accession>A0AAW3JQM2</accession>
<dbReference type="Pfam" id="PF19753">
    <property type="entry name" value="DUF6240"/>
    <property type="match status" value="2"/>
</dbReference>
<proteinExistence type="predicted"/>
<feature type="coiled-coil region" evidence="1">
    <location>
        <begin position="168"/>
        <end position="206"/>
    </location>
</feature>
<gene>
    <name evidence="3" type="ORF">APZ18_09665</name>
</gene>
<evidence type="ECO:0000256" key="2">
    <source>
        <dbReference type="SAM" id="MobiDB-lite"/>
    </source>
</evidence>
<evidence type="ECO:0000313" key="3">
    <source>
        <dbReference type="EMBL" id="KQC84973.1"/>
    </source>
</evidence>
<comment type="caution">
    <text evidence="3">The sequence shown here is derived from an EMBL/GenBank/DDBJ whole genome shotgun (WGS) entry which is preliminary data.</text>
</comment>
<protein>
    <recommendedName>
        <fullName evidence="5">Flagellar hook-length control protein FliK</fullName>
    </recommendedName>
</protein>
<evidence type="ECO:0000313" key="4">
    <source>
        <dbReference type="Proteomes" id="UP000050833"/>
    </source>
</evidence>
<dbReference type="EMBL" id="LLKB01000005">
    <property type="protein sequence ID" value="KQC84973.1"/>
    <property type="molecule type" value="Genomic_DNA"/>
</dbReference>
<feature type="region of interest" description="Disordered" evidence="2">
    <location>
        <begin position="786"/>
        <end position="822"/>
    </location>
</feature>
<keyword evidence="1" id="KW-0175">Coiled coil</keyword>
<evidence type="ECO:0008006" key="5">
    <source>
        <dbReference type="Google" id="ProtNLM"/>
    </source>
</evidence>
<sequence length="1151" mass="125675">MNVNIRDIYNRTANMSGGRAGVLNGSMLAIGSKGQVVEGVVSKVSNQISINFNGVEVAVPKTAVQNAREGETRRFKIMDVSKDNIVLKEVGNGGLASGAVAVSHTMVSSGVNSGTYGYRTGTSGSSESKDAAAVKTEMNKNLAVLTGDDYKSVEESEGSVDKCEEEYVDKAVEKMKQQKLDNEQNREENKKDIDEFEEELKKIQATGSLDAKAEAGLKKILENSGIPVTAENISKIVSALQMSSSALNMSDDTKAYIVGNSLTPTIENIYHGQYSGSDAFDGEVYDAEIWEQIEPQVERLIDATGLDKESAAADAKWLFANDLPVTADALKTMSVLNDISSDMSAKTAFEQILQSVAAGAEPEQASLDTSEFVIARSIINNFAAITDADISTAVKAAVGDIAFANENYSGNGVLNLELLRQAAACNKTNSGIADITSNNIPTTVVEGMSDMQVEEVIAKRYVAEICLKMTTQSVMNMRQKGIDINTAPLEQVVEELRNEENAVYTTGAAGDVSDDELSLLQETLQQKADIANAPASLIGRTVRQQNLLTLNELHAAASSETYGRQQYGQLYEMVSTQVDASYGDSIQKAFASVPNLLKELGMEDTNANERAVRILGYNGMEITEENVLSVKEYDAVLNRVIDNMKPSTVLEMIRRGDNPLDTSISDLDKKLSDINATKDLSTEEKYSKYLWQLQKSGDISEQERDGYIGIYRLLNNIEKSDGAAIGAVLQSDREMTLGNLLTAVRTMKNHGIDTKIDDDFGGLKELNFMASSITEQINEGFSAAHTENQENGSELSGRNRQAQNQSEQTSADVQNTDVSEEESIKGRYFDTLVSDTLDEISPSKLDEVANGDIGSVLNTSLEMFAQQVKEADGDKEIEKAYYDAKAENVRTLEAERGQIRDMLANLDIPATMENIEAALNYIENSYNPLKESYKRKDVLDSEKQTEFEELTDSMSEVLDSEESIQEKCKQAEKYMEDILNRSYEQPDIRYEDLDSLRSLSKGINLSMLMAERRSYDIPIKTGDTITNMNVTIIPSDGDNGKVKVSIRGNSSDEDDVLLLGDVTAEVKVTGESVKGYVFAGERQGYELLKESSDKLTKALETAGFEVKNISYGMNRVSQTDGLMAGKSDADTSALYKAAKIITAHLVSVSKQ</sequence>
<dbReference type="AlphaFoldDB" id="A0AAW3JQM2"/>
<reference evidence="3 4" key="1">
    <citation type="submission" date="2015-10" db="EMBL/GenBank/DDBJ databases">
        <title>Butyribacter intestini gen. nov., sp. nov., a butyric acid-producing bacterium of the family Lachnospiraceae isolated from the human faeces.</title>
        <authorList>
            <person name="Zou Y."/>
            <person name="Xue W."/>
            <person name="Luo G."/>
            <person name="Lv M."/>
        </authorList>
    </citation>
    <scope>NUCLEOTIDE SEQUENCE [LARGE SCALE GENOMIC DNA]</scope>
    <source>
        <strain evidence="3 4">TF01-11</strain>
    </source>
</reference>
<keyword evidence="4" id="KW-1185">Reference proteome</keyword>
<dbReference type="Proteomes" id="UP000050833">
    <property type="component" value="Unassembled WGS sequence"/>
</dbReference>
<organism evidence="3 4">
    <name type="scientific">Butyribacter intestini</name>
    <dbReference type="NCBI Taxonomy" id="1703332"/>
    <lineage>
        <taxon>Bacteria</taxon>
        <taxon>Bacillati</taxon>
        <taxon>Bacillota</taxon>
        <taxon>Clostridia</taxon>
        <taxon>Lachnospirales</taxon>
        <taxon>Lachnospiraceae</taxon>
        <taxon>Butyribacter</taxon>
    </lineage>
</organism>
<dbReference type="RefSeq" id="WP_055944306.1">
    <property type="nucleotide sequence ID" value="NZ_JAQDCV010000002.1"/>
</dbReference>
<name>A0AAW3JQM2_9FIRM</name>
<evidence type="ECO:0000256" key="1">
    <source>
        <dbReference type="SAM" id="Coils"/>
    </source>
</evidence>